<dbReference type="EMBL" id="AMYG01000028">
    <property type="protein sequence ID" value="EMT39369.1"/>
    <property type="molecule type" value="Genomic_DNA"/>
</dbReference>
<dbReference type="Proteomes" id="UP000013242">
    <property type="component" value="Unassembled WGS sequence"/>
</dbReference>
<evidence type="ECO:0000313" key="10">
    <source>
        <dbReference type="Proteomes" id="UP000013242"/>
    </source>
</evidence>
<evidence type="ECO:0000256" key="6">
    <source>
        <dbReference type="ARBA" id="ARBA00023136"/>
    </source>
</evidence>
<feature type="transmembrane region" description="Helical" evidence="7">
    <location>
        <begin position="142"/>
        <end position="163"/>
    </location>
</feature>
<organism evidence="9 10">
    <name type="scientific">Thermoanaerobacter thermohydrosulfuricus WC1</name>
    <dbReference type="NCBI Taxonomy" id="1198630"/>
    <lineage>
        <taxon>Bacteria</taxon>
        <taxon>Bacillati</taxon>
        <taxon>Bacillota</taxon>
        <taxon>Clostridia</taxon>
        <taxon>Thermoanaerobacterales</taxon>
        <taxon>Thermoanaerobacteraceae</taxon>
        <taxon>Thermoanaerobacter</taxon>
    </lineage>
</organism>
<protein>
    <submittedName>
        <fullName evidence="9">ABC-type sugar transport system, permease component</fullName>
    </submittedName>
</protein>
<keyword evidence="3" id="KW-1003">Cell membrane</keyword>
<feature type="domain" description="ABC transmembrane type-1" evidence="8">
    <location>
        <begin position="73"/>
        <end position="265"/>
    </location>
</feature>
<dbReference type="PANTHER" id="PTHR43744:SF2">
    <property type="entry name" value="ARABINOOLIGOSACCHARIDES TRANSPORT SYSTEM PERMEASE PROTEIN ARAQ"/>
    <property type="match status" value="1"/>
</dbReference>
<comment type="subcellular location">
    <subcellularLocation>
        <location evidence="1 7">Cell membrane</location>
        <topology evidence="1 7">Multi-pass membrane protein</topology>
    </subcellularLocation>
</comment>
<dbReference type="GO" id="GO:0055085">
    <property type="term" value="P:transmembrane transport"/>
    <property type="evidence" value="ECO:0007669"/>
    <property type="project" value="InterPro"/>
</dbReference>
<dbReference type="PANTHER" id="PTHR43744">
    <property type="entry name" value="ABC TRANSPORTER PERMEASE PROTEIN MG189-RELATED-RELATED"/>
    <property type="match status" value="1"/>
</dbReference>
<feature type="transmembrane region" description="Helical" evidence="7">
    <location>
        <begin position="245"/>
        <end position="265"/>
    </location>
</feature>
<feature type="transmembrane region" description="Helical" evidence="7">
    <location>
        <begin position="12"/>
        <end position="33"/>
    </location>
</feature>
<dbReference type="Gene3D" id="1.10.3720.10">
    <property type="entry name" value="MetI-like"/>
    <property type="match status" value="1"/>
</dbReference>
<evidence type="ECO:0000256" key="5">
    <source>
        <dbReference type="ARBA" id="ARBA00022989"/>
    </source>
</evidence>
<dbReference type="HOGENOM" id="CLU_016047_1_1_9"/>
<keyword evidence="6 7" id="KW-0472">Membrane</keyword>
<feature type="transmembrane region" description="Helical" evidence="7">
    <location>
        <begin position="108"/>
        <end position="130"/>
    </location>
</feature>
<evidence type="ECO:0000313" key="9">
    <source>
        <dbReference type="EMBL" id="EMT39369.1"/>
    </source>
</evidence>
<reference evidence="9 10" key="1">
    <citation type="journal article" date="2013" name="PLoS ONE">
        <title>Genomic Evaluation of Thermoanaerobacter spp. for the Construction of Designer Co-Cultures to Improve Lignocellulosic Biofuel Production.</title>
        <authorList>
            <person name="Verbeke T.J."/>
            <person name="Zhang X."/>
            <person name="Henrissat B."/>
            <person name="Spicer V."/>
            <person name="Rydzak T."/>
            <person name="Krokhin O.V."/>
            <person name="Fristensky B."/>
            <person name="Levin D.B."/>
            <person name="Sparling R."/>
        </authorList>
    </citation>
    <scope>NUCLEOTIDE SEQUENCE [LARGE SCALE GENOMIC DNA]</scope>
    <source>
        <strain evidence="9 10">WC1</strain>
    </source>
</reference>
<dbReference type="RefSeq" id="WP_004399911.1">
    <property type="nucleotide sequence ID" value="NZ_KB731282.1"/>
</dbReference>
<dbReference type="PROSITE" id="PS50928">
    <property type="entry name" value="ABC_TM1"/>
    <property type="match status" value="1"/>
</dbReference>
<dbReference type="AlphaFoldDB" id="M8CYC7"/>
<keyword evidence="10" id="KW-1185">Reference proteome</keyword>
<comment type="caution">
    <text evidence="9">The sequence shown here is derived from an EMBL/GenBank/DDBJ whole genome shotgun (WGS) entry which is preliminary data.</text>
</comment>
<dbReference type="PATRIC" id="fig|1198630.3.peg.1036"/>
<keyword evidence="5 7" id="KW-1133">Transmembrane helix</keyword>
<feature type="transmembrane region" description="Helical" evidence="7">
    <location>
        <begin position="73"/>
        <end position="96"/>
    </location>
</feature>
<accession>M8CYC7</accession>
<dbReference type="SUPFAM" id="SSF161098">
    <property type="entry name" value="MetI-like"/>
    <property type="match status" value="1"/>
</dbReference>
<dbReference type="GO" id="GO:0005886">
    <property type="term" value="C:plasma membrane"/>
    <property type="evidence" value="ECO:0007669"/>
    <property type="project" value="UniProtKB-SubCell"/>
</dbReference>
<dbReference type="InterPro" id="IPR035906">
    <property type="entry name" value="MetI-like_sf"/>
</dbReference>
<comment type="similarity">
    <text evidence="7">Belongs to the binding-protein-dependent transport system permease family.</text>
</comment>
<evidence type="ECO:0000256" key="1">
    <source>
        <dbReference type="ARBA" id="ARBA00004651"/>
    </source>
</evidence>
<gene>
    <name evidence="9" type="ORF">TthWC1_1006</name>
</gene>
<dbReference type="CDD" id="cd06261">
    <property type="entry name" value="TM_PBP2"/>
    <property type="match status" value="1"/>
</dbReference>
<evidence type="ECO:0000256" key="3">
    <source>
        <dbReference type="ARBA" id="ARBA00022475"/>
    </source>
</evidence>
<evidence type="ECO:0000259" key="8">
    <source>
        <dbReference type="PROSITE" id="PS50928"/>
    </source>
</evidence>
<evidence type="ECO:0000256" key="2">
    <source>
        <dbReference type="ARBA" id="ARBA00022448"/>
    </source>
</evidence>
<sequence>MSYTIKTKLTKTFIYIFLVILFLITIVPVWILLINATRSTPEIQQGVSLLPSNNLLNNWKYLTGKGANIWRGFINSALISIPATLLTVYFSMMTAYAIQVYDFAYKKILYNIIILLTIIPTQMASIIGFYKYMSMLNLLNSYIPLIIPAIAAPPMVFFASQYLESTLVKDLIESARIEGASEIGIFHRIILPIAKPGAFTMGILSFVASWNNFFTPFMLISKVEKYTLPMMVKLLRGDMYRTEYGAIYLGLAITVIPIIIVYAMFSKYIINGISLGAVKD</sequence>
<dbReference type="InterPro" id="IPR000515">
    <property type="entry name" value="MetI-like"/>
</dbReference>
<evidence type="ECO:0000256" key="7">
    <source>
        <dbReference type="RuleBase" id="RU363032"/>
    </source>
</evidence>
<feature type="transmembrane region" description="Helical" evidence="7">
    <location>
        <begin position="198"/>
        <end position="220"/>
    </location>
</feature>
<dbReference type="Pfam" id="PF00528">
    <property type="entry name" value="BPD_transp_1"/>
    <property type="match status" value="1"/>
</dbReference>
<name>M8CYC7_THETY</name>
<evidence type="ECO:0000256" key="4">
    <source>
        <dbReference type="ARBA" id="ARBA00022692"/>
    </source>
</evidence>
<keyword evidence="9" id="KW-0762">Sugar transport</keyword>
<keyword evidence="4 7" id="KW-0812">Transmembrane</keyword>
<proteinExistence type="inferred from homology"/>
<keyword evidence="2 7" id="KW-0813">Transport</keyword>